<feature type="region of interest" description="Disordered" evidence="1">
    <location>
        <begin position="1"/>
        <end position="25"/>
    </location>
</feature>
<comment type="caution">
    <text evidence="2">The sequence shown here is derived from an EMBL/GenBank/DDBJ whole genome shotgun (WGS) entry which is preliminary data.</text>
</comment>
<keyword evidence="3" id="KW-1185">Reference proteome</keyword>
<feature type="compositionally biased region" description="Low complexity" evidence="1">
    <location>
        <begin position="173"/>
        <end position="190"/>
    </location>
</feature>
<protein>
    <submittedName>
        <fullName evidence="2">Uncharacterized protein</fullName>
    </submittedName>
</protein>
<feature type="region of interest" description="Disordered" evidence="1">
    <location>
        <begin position="162"/>
        <end position="190"/>
    </location>
</feature>
<feature type="compositionally biased region" description="Polar residues" evidence="1">
    <location>
        <begin position="1"/>
        <end position="23"/>
    </location>
</feature>
<accession>A0A8H7CNJ9</accession>
<dbReference type="AlphaFoldDB" id="A0A8H7CNJ9"/>
<reference evidence="2" key="1">
    <citation type="submission" date="2020-05" db="EMBL/GenBank/DDBJ databases">
        <title>Mycena genomes resolve the evolution of fungal bioluminescence.</title>
        <authorList>
            <person name="Tsai I.J."/>
        </authorList>
    </citation>
    <scope>NUCLEOTIDE SEQUENCE</scope>
    <source>
        <strain evidence="2">160909Yilan</strain>
    </source>
</reference>
<dbReference type="Proteomes" id="UP000623467">
    <property type="component" value="Unassembled WGS sequence"/>
</dbReference>
<name>A0A8H7CNJ9_9AGAR</name>
<gene>
    <name evidence="2" type="ORF">MSAN_02014800</name>
</gene>
<organism evidence="2 3">
    <name type="scientific">Mycena sanguinolenta</name>
    <dbReference type="NCBI Taxonomy" id="230812"/>
    <lineage>
        <taxon>Eukaryota</taxon>
        <taxon>Fungi</taxon>
        <taxon>Dikarya</taxon>
        <taxon>Basidiomycota</taxon>
        <taxon>Agaricomycotina</taxon>
        <taxon>Agaricomycetes</taxon>
        <taxon>Agaricomycetidae</taxon>
        <taxon>Agaricales</taxon>
        <taxon>Marasmiineae</taxon>
        <taxon>Mycenaceae</taxon>
        <taxon>Mycena</taxon>
    </lineage>
</organism>
<proteinExistence type="predicted"/>
<evidence type="ECO:0000313" key="3">
    <source>
        <dbReference type="Proteomes" id="UP000623467"/>
    </source>
</evidence>
<dbReference type="EMBL" id="JACAZH010000025">
    <property type="protein sequence ID" value="KAF7342581.1"/>
    <property type="molecule type" value="Genomic_DNA"/>
</dbReference>
<evidence type="ECO:0000256" key="1">
    <source>
        <dbReference type="SAM" id="MobiDB-lite"/>
    </source>
</evidence>
<sequence>MAPASQRYTYRPSSPTTTVSRFASPSKLPPSKMFSPAMFSVALLALSGAVAAVSDLQVPSKVTSGGRITITWSSDASDTTPFTVMMFSSAPTFIGPFAIANDVNPQDNKLEIELPQLMEGDTCTIGLSSVNDPGKILVSSGEFSVGAPTYGTTTTKVLSSHVPVSTQSAKPASASHVSGSASHSGSGSVTHSASSVPIATSLSVVASLTVPFPSASAMSHPILSFTSQVPSMSAMTSGTHAPTAPSASAGAHTGGALAIRVPALGLAVIMGGLLIGALGV</sequence>
<evidence type="ECO:0000313" key="2">
    <source>
        <dbReference type="EMBL" id="KAF7342581.1"/>
    </source>
</evidence>
<dbReference type="OrthoDB" id="5420143at2759"/>